<name>A0ABP0Y4Y7_9ROSI</name>
<proteinExistence type="predicted"/>
<feature type="compositionally biased region" description="Polar residues" evidence="1">
    <location>
        <begin position="57"/>
        <end position="75"/>
    </location>
</feature>
<reference evidence="2 3" key="1">
    <citation type="submission" date="2024-03" db="EMBL/GenBank/DDBJ databases">
        <authorList>
            <person name="Gkanogiannis A."/>
            <person name="Becerra Lopez-Lavalle L."/>
        </authorList>
    </citation>
    <scope>NUCLEOTIDE SEQUENCE [LARGE SCALE GENOMIC DNA]</scope>
</reference>
<feature type="region of interest" description="Disordered" evidence="1">
    <location>
        <begin position="54"/>
        <end position="96"/>
    </location>
</feature>
<gene>
    <name evidence="2" type="ORF">CITCOLO1_LOCUS6822</name>
</gene>
<protein>
    <submittedName>
        <fullName evidence="2">Uncharacterized protein</fullName>
    </submittedName>
</protein>
<evidence type="ECO:0000256" key="1">
    <source>
        <dbReference type="SAM" id="MobiDB-lite"/>
    </source>
</evidence>
<accession>A0ABP0Y4Y7</accession>
<organism evidence="2 3">
    <name type="scientific">Citrullus colocynthis</name>
    <name type="common">colocynth</name>
    <dbReference type="NCBI Taxonomy" id="252529"/>
    <lineage>
        <taxon>Eukaryota</taxon>
        <taxon>Viridiplantae</taxon>
        <taxon>Streptophyta</taxon>
        <taxon>Embryophyta</taxon>
        <taxon>Tracheophyta</taxon>
        <taxon>Spermatophyta</taxon>
        <taxon>Magnoliopsida</taxon>
        <taxon>eudicotyledons</taxon>
        <taxon>Gunneridae</taxon>
        <taxon>Pentapetalae</taxon>
        <taxon>rosids</taxon>
        <taxon>fabids</taxon>
        <taxon>Cucurbitales</taxon>
        <taxon>Cucurbitaceae</taxon>
        <taxon>Benincaseae</taxon>
        <taxon>Citrullus</taxon>
    </lineage>
</organism>
<keyword evidence="3" id="KW-1185">Reference proteome</keyword>
<dbReference type="EMBL" id="OZ021736">
    <property type="protein sequence ID" value="CAK9315042.1"/>
    <property type="molecule type" value="Genomic_DNA"/>
</dbReference>
<sequence length="96" mass="10595">MVVNWAIKNLEALGLIKGKAVPVSSKVSTNPSSIHQSIHQIANQRLPISLTAKQKPDQQLNPNPKSQTQTHQLQPLKSHPHALFSSFHPPHFSPNT</sequence>
<dbReference type="Proteomes" id="UP001642487">
    <property type="component" value="Chromosome 2"/>
</dbReference>
<evidence type="ECO:0000313" key="2">
    <source>
        <dbReference type="EMBL" id="CAK9315042.1"/>
    </source>
</evidence>
<evidence type="ECO:0000313" key="3">
    <source>
        <dbReference type="Proteomes" id="UP001642487"/>
    </source>
</evidence>